<dbReference type="Gene3D" id="1.20.920.10">
    <property type="entry name" value="Bromodomain-like"/>
    <property type="match status" value="1"/>
</dbReference>
<dbReference type="EMBL" id="JAJJHW010000681">
    <property type="protein sequence ID" value="KAH8384678.1"/>
    <property type="molecule type" value="Genomic_DNA"/>
</dbReference>
<dbReference type="InterPro" id="IPR001487">
    <property type="entry name" value="Bromodomain"/>
</dbReference>
<dbReference type="PRINTS" id="PR00503">
    <property type="entry name" value="BROMODOMAIN"/>
</dbReference>
<evidence type="ECO:0000256" key="1">
    <source>
        <dbReference type="ARBA" id="ARBA00023117"/>
    </source>
</evidence>
<sequence length="83" mass="9665">MDVGTIIKRVHNEYYTCVNELLADMRLVISNCFTFNRPGEVVYRKGMQLEKFFLRILAQLPYGPEYRSARDPRAGRSPPPTEK</sequence>
<feature type="domain" description="Bromo" evidence="3">
    <location>
        <begin position="1"/>
        <end position="43"/>
    </location>
</feature>
<evidence type="ECO:0000256" key="2">
    <source>
        <dbReference type="PROSITE-ProRule" id="PRU00035"/>
    </source>
</evidence>
<comment type="caution">
    <text evidence="4">The sequence shown here is derived from an EMBL/GenBank/DDBJ whole genome shotgun (WGS) entry which is preliminary data.</text>
</comment>
<protein>
    <recommendedName>
        <fullName evidence="3">Bromo domain-containing protein</fullName>
    </recommendedName>
</protein>
<dbReference type="AlphaFoldDB" id="A0AAD4K830"/>
<dbReference type="PANTHER" id="PTHR22880">
    <property type="entry name" value="FALZ-RELATED BROMODOMAIN-CONTAINING PROTEINS"/>
    <property type="match status" value="1"/>
</dbReference>
<dbReference type="GO" id="GO:0005634">
    <property type="term" value="C:nucleus"/>
    <property type="evidence" value="ECO:0007669"/>
    <property type="project" value="TreeGrafter"/>
</dbReference>
<dbReference type="InterPro" id="IPR036427">
    <property type="entry name" value="Bromodomain-like_sf"/>
</dbReference>
<dbReference type="InterPro" id="IPR050935">
    <property type="entry name" value="Bromo_chromatin_reader"/>
</dbReference>
<evidence type="ECO:0000313" key="5">
    <source>
        <dbReference type="Proteomes" id="UP001200034"/>
    </source>
</evidence>
<keyword evidence="1 2" id="KW-0103">Bromodomain</keyword>
<dbReference type="SUPFAM" id="SSF47370">
    <property type="entry name" value="Bromodomain"/>
    <property type="match status" value="1"/>
</dbReference>
<dbReference type="GO" id="GO:0006355">
    <property type="term" value="P:regulation of DNA-templated transcription"/>
    <property type="evidence" value="ECO:0007669"/>
    <property type="project" value="TreeGrafter"/>
</dbReference>
<name>A0AAD4K830_9MUSC</name>
<feature type="non-terminal residue" evidence="4">
    <location>
        <position position="83"/>
    </location>
</feature>
<gene>
    <name evidence="4" type="ORF">KR093_004625</name>
</gene>
<keyword evidence="5" id="KW-1185">Reference proteome</keyword>
<dbReference type="Pfam" id="PF00439">
    <property type="entry name" value="Bromodomain"/>
    <property type="match status" value="1"/>
</dbReference>
<evidence type="ECO:0000313" key="4">
    <source>
        <dbReference type="EMBL" id="KAH8384678.1"/>
    </source>
</evidence>
<proteinExistence type="predicted"/>
<accession>A0AAD4K830</accession>
<organism evidence="4 5">
    <name type="scientific">Drosophila rubida</name>
    <dbReference type="NCBI Taxonomy" id="30044"/>
    <lineage>
        <taxon>Eukaryota</taxon>
        <taxon>Metazoa</taxon>
        <taxon>Ecdysozoa</taxon>
        <taxon>Arthropoda</taxon>
        <taxon>Hexapoda</taxon>
        <taxon>Insecta</taxon>
        <taxon>Pterygota</taxon>
        <taxon>Neoptera</taxon>
        <taxon>Endopterygota</taxon>
        <taxon>Diptera</taxon>
        <taxon>Brachycera</taxon>
        <taxon>Muscomorpha</taxon>
        <taxon>Ephydroidea</taxon>
        <taxon>Drosophilidae</taxon>
        <taxon>Drosophila</taxon>
    </lineage>
</organism>
<dbReference type="GO" id="GO:0000785">
    <property type="term" value="C:chromatin"/>
    <property type="evidence" value="ECO:0007669"/>
    <property type="project" value="TreeGrafter"/>
</dbReference>
<dbReference type="PROSITE" id="PS50014">
    <property type="entry name" value="BROMODOMAIN_2"/>
    <property type="match status" value="1"/>
</dbReference>
<dbReference type="PANTHER" id="PTHR22880:SF225">
    <property type="entry name" value="BROMODOMAIN-CONTAINING PROTEIN BET-1-RELATED"/>
    <property type="match status" value="1"/>
</dbReference>
<evidence type="ECO:0000259" key="3">
    <source>
        <dbReference type="PROSITE" id="PS50014"/>
    </source>
</evidence>
<reference evidence="4" key="1">
    <citation type="journal article" date="2021" name="Mol. Ecol. Resour.">
        <title>Phylogenomic analyses of the genus Drosophila reveals genomic signals of climate adaptation.</title>
        <authorList>
            <person name="Li F."/>
            <person name="Rane R.V."/>
            <person name="Luria V."/>
            <person name="Xiong Z."/>
            <person name="Chen J."/>
            <person name="Li Z."/>
            <person name="Catullo R.A."/>
            <person name="Griffin P.C."/>
            <person name="Schiffer M."/>
            <person name="Pearce S."/>
            <person name="Lee S.F."/>
            <person name="McElroy K."/>
            <person name="Stocker A."/>
            <person name="Shirriffs J."/>
            <person name="Cockerell F."/>
            <person name="Coppin C."/>
            <person name="Sgro C.M."/>
            <person name="Karger A."/>
            <person name="Cain J.W."/>
            <person name="Weber J.A."/>
            <person name="Santpere G."/>
            <person name="Kirschner M.W."/>
            <person name="Hoffmann A.A."/>
            <person name="Oakeshott J.G."/>
            <person name="Zhang G."/>
        </authorList>
    </citation>
    <scope>NUCLEOTIDE SEQUENCE</scope>
    <source>
        <strain evidence="4">BGI-SZ-2011g</strain>
    </source>
</reference>
<dbReference type="GO" id="GO:0006338">
    <property type="term" value="P:chromatin remodeling"/>
    <property type="evidence" value="ECO:0007669"/>
    <property type="project" value="TreeGrafter"/>
</dbReference>
<dbReference type="Proteomes" id="UP001200034">
    <property type="component" value="Unassembled WGS sequence"/>
</dbReference>